<feature type="compositionally biased region" description="Polar residues" evidence="1">
    <location>
        <begin position="154"/>
        <end position="165"/>
    </location>
</feature>
<feature type="compositionally biased region" description="Low complexity" evidence="1">
    <location>
        <begin position="252"/>
        <end position="264"/>
    </location>
</feature>
<organism evidence="2 3">
    <name type="scientific">Candida boidinii</name>
    <name type="common">Yeast</name>
    <dbReference type="NCBI Taxonomy" id="5477"/>
    <lineage>
        <taxon>Eukaryota</taxon>
        <taxon>Fungi</taxon>
        <taxon>Dikarya</taxon>
        <taxon>Ascomycota</taxon>
        <taxon>Saccharomycotina</taxon>
        <taxon>Pichiomycetes</taxon>
        <taxon>Pichiales</taxon>
        <taxon>Pichiaceae</taxon>
        <taxon>Ogataea</taxon>
        <taxon>Ogataea/Candida clade</taxon>
    </lineage>
</organism>
<feature type="region of interest" description="Disordered" evidence="1">
    <location>
        <begin position="1"/>
        <end position="239"/>
    </location>
</feature>
<evidence type="ECO:0000313" key="2">
    <source>
        <dbReference type="EMBL" id="GME76464.1"/>
    </source>
</evidence>
<name>A0A9W6T4M0_CANBO</name>
<feature type="region of interest" description="Disordered" evidence="1">
    <location>
        <begin position="252"/>
        <end position="362"/>
    </location>
</feature>
<feature type="compositionally biased region" description="Polar residues" evidence="1">
    <location>
        <begin position="116"/>
        <end position="131"/>
    </location>
</feature>
<feature type="compositionally biased region" description="Low complexity" evidence="1">
    <location>
        <begin position="214"/>
        <end position="224"/>
    </location>
</feature>
<feature type="compositionally biased region" description="Pro residues" evidence="1">
    <location>
        <begin position="89"/>
        <end position="111"/>
    </location>
</feature>
<evidence type="ECO:0000256" key="1">
    <source>
        <dbReference type="SAM" id="MobiDB-lite"/>
    </source>
</evidence>
<feature type="compositionally biased region" description="Pro residues" evidence="1">
    <location>
        <begin position="330"/>
        <end position="339"/>
    </location>
</feature>
<keyword evidence="3" id="KW-1185">Reference proteome</keyword>
<feature type="compositionally biased region" description="Low complexity" evidence="1">
    <location>
        <begin position="11"/>
        <end position="27"/>
    </location>
</feature>
<feature type="compositionally biased region" description="Polar residues" evidence="1">
    <location>
        <begin position="316"/>
        <end position="327"/>
    </location>
</feature>
<feature type="compositionally biased region" description="Polar residues" evidence="1">
    <location>
        <begin position="67"/>
        <end position="80"/>
    </location>
</feature>
<accession>A0A9W6T4M0</accession>
<sequence length="362" mass="38772">MTPIPEHLKTRSSSFSSLTSRSSGSSLAYLQTPVGFPAQSLSSSNNNRQDTILETPLQQQQQQQQQLPDISSQHSSTPNSGIGRVKTNKPPPPPPPPLSTLAPPTPPPRPSPSALNAKNHSTQNLSSNNGTFEAPVPPHSLGNSRAQNHRSRSFDSYYSESANNNQQPYYGSSYPSSPLQYQSKLQSQSPLLSHSLPQLQEHKTPPSYQNSLGNNNNNNNNNNNILHKNNSGSSDDQMSLLSYSSANSEITISTSNSTSGAQSNGSGGSYNNGNGIKNGHNIYLASNTPNNGHNTNSNNEAGWGARRRLAPHLASPSGTPASNSVASGQYPPPPRPPPMHPRKHVHVSNHSDPSLISGIRRL</sequence>
<feature type="compositionally biased region" description="Polar residues" evidence="1">
    <location>
        <begin position="225"/>
        <end position="239"/>
    </location>
</feature>
<dbReference type="AlphaFoldDB" id="A0A9W6T4M0"/>
<comment type="caution">
    <text evidence="2">The sequence shown here is derived from an EMBL/GenBank/DDBJ whole genome shotgun (WGS) entry which is preliminary data.</text>
</comment>
<gene>
    <name evidence="2" type="ORF">Cboi02_000518800</name>
</gene>
<evidence type="ECO:0000313" key="3">
    <source>
        <dbReference type="Proteomes" id="UP001165120"/>
    </source>
</evidence>
<dbReference type="Proteomes" id="UP001165120">
    <property type="component" value="Unassembled WGS sequence"/>
</dbReference>
<protein>
    <submittedName>
        <fullName evidence="2">Unnamed protein product</fullName>
    </submittedName>
</protein>
<dbReference type="EMBL" id="BSXN01002393">
    <property type="protein sequence ID" value="GME76464.1"/>
    <property type="molecule type" value="Genomic_DNA"/>
</dbReference>
<feature type="compositionally biased region" description="Low complexity" evidence="1">
    <location>
        <begin position="166"/>
        <end position="199"/>
    </location>
</feature>
<feature type="compositionally biased region" description="Low complexity" evidence="1">
    <location>
        <begin position="271"/>
        <end position="299"/>
    </location>
</feature>
<feature type="compositionally biased region" description="Polar residues" evidence="1">
    <location>
        <begin position="39"/>
        <end position="52"/>
    </location>
</feature>
<proteinExistence type="predicted"/>
<reference evidence="2" key="1">
    <citation type="submission" date="2023-04" db="EMBL/GenBank/DDBJ databases">
        <title>Candida boidinii NBRC 10035.</title>
        <authorList>
            <person name="Ichikawa N."/>
            <person name="Sato H."/>
            <person name="Tonouchi N."/>
        </authorList>
    </citation>
    <scope>NUCLEOTIDE SEQUENCE</scope>
    <source>
        <strain evidence="2">NBRC 10035</strain>
    </source>
</reference>